<evidence type="ECO:0000313" key="1">
    <source>
        <dbReference type="EMBL" id="PIU14944.1"/>
    </source>
</evidence>
<proteinExistence type="predicted"/>
<dbReference type="GO" id="GO:0003677">
    <property type="term" value="F:DNA binding"/>
    <property type="evidence" value="ECO:0007669"/>
    <property type="project" value="InterPro"/>
</dbReference>
<comment type="caution">
    <text evidence="1">The sequence shown here is derived from an EMBL/GenBank/DDBJ whole genome shotgun (WGS) entry which is preliminary data.</text>
</comment>
<dbReference type="GO" id="GO:0009036">
    <property type="term" value="F:type II site-specific deoxyribonuclease activity"/>
    <property type="evidence" value="ECO:0007669"/>
    <property type="project" value="InterPro"/>
</dbReference>
<reference evidence="2" key="1">
    <citation type="submission" date="2017-09" db="EMBL/GenBank/DDBJ databases">
        <title>Depth-based differentiation of microbial function through sediment-hosted aquifers and enrichment of novel symbionts in the deep terrestrial subsurface.</title>
        <authorList>
            <person name="Probst A.J."/>
            <person name="Ladd B."/>
            <person name="Jarett J.K."/>
            <person name="Geller-Mcgrath D.E."/>
            <person name="Sieber C.M.K."/>
            <person name="Emerson J.B."/>
            <person name="Anantharaman K."/>
            <person name="Thomas B.C."/>
            <person name="Malmstrom R."/>
            <person name="Stieglmeier M."/>
            <person name="Klingl A."/>
            <person name="Woyke T."/>
            <person name="Ryan C.M."/>
            <person name="Banfield J.F."/>
        </authorList>
    </citation>
    <scope>NUCLEOTIDE SEQUENCE [LARGE SCALE GENOMIC DNA]</scope>
</reference>
<dbReference type="GO" id="GO:0009307">
    <property type="term" value="P:DNA restriction-modification system"/>
    <property type="evidence" value="ECO:0007669"/>
    <property type="project" value="InterPro"/>
</dbReference>
<dbReference type="Proteomes" id="UP000229784">
    <property type="component" value="Unassembled WGS sequence"/>
</dbReference>
<evidence type="ECO:0000313" key="2">
    <source>
        <dbReference type="Proteomes" id="UP000229784"/>
    </source>
</evidence>
<dbReference type="AlphaFoldDB" id="A0A2M6XUA8"/>
<protein>
    <submittedName>
        <fullName evidence="1">Uncharacterized protein</fullName>
    </submittedName>
</protein>
<accession>A0A2M6XUA8</accession>
<name>A0A2M6XUA8_9BACT</name>
<gene>
    <name evidence="1" type="ORF">COT20_02270</name>
</gene>
<organism evidence="1 2">
    <name type="scientific">bacterium (Candidatus Gribaldobacteria) CG08_land_8_20_14_0_20_39_15</name>
    <dbReference type="NCBI Taxonomy" id="2014273"/>
    <lineage>
        <taxon>Bacteria</taxon>
        <taxon>Candidatus Gribaldobacteria</taxon>
    </lineage>
</organism>
<dbReference type="EMBL" id="PEXQ01000056">
    <property type="protein sequence ID" value="PIU14944.1"/>
    <property type="molecule type" value="Genomic_DNA"/>
</dbReference>
<sequence>MVGKEYWDFLGGENTFEELLKLFDSVGEKLKEKEISLLGDLLLLAGALLEKIESGENKKFNAMIFKKTMRFYCAQMKEYEH</sequence>